<reference evidence="1 2" key="1">
    <citation type="submission" date="2020-03" db="EMBL/GenBank/DDBJ databases">
        <title>Sequencing the genomes of 1000 actinobacteria strains.</title>
        <authorList>
            <person name="Klenk H.-P."/>
        </authorList>
    </citation>
    <scope>NUCLEOTIDE SEQUENCE [LARGE SCALE GENOMIC DNA]</scope>
    <source>
        <strain evidence="1 2">DSM 16403</strain>
    </source>
</reference>
<proteinExistence type="predicted"/>
<name>A0A846RQI0_9MICC</name>
<keyword evidence="1" id="KW-0418">Kinase</keyword>
<protein>
    <submittedName>
        <fullName evidence="1">Signal transduction histidine kinase</fullName>
    </submittedName>
</protein>
<dbReference type="Proteomes" id="UP000547458">
    <property type="component" value="Unassembled WGS sequence"/>
</dbReference>
<dbReference type="GO" id="GO:0016301">
    <property type="term" value="F:kinase activity"/>
    <property type="evidence" value="ECO:0007669"/>
    <property type="project" value="UniProtKB-KW"/>
</dbReference>
<dbReference type="EMBL" id="JAATJL010000001">
    <property type="protein sequence ID" value="NJC22654.1"/>
    <property type="molecule type" value="Genomic_DNA"/>
</dbReference>
<dbReference type="AlphaFoldDB" id="A0A846RQI0"/>
<keyword evidence="2" id="KW-1185">Reference proteome</keyword>
<dbReference type="RefSeq" id="WP_209066723.1">
    <property type="nucleotide sequence ID" value="NZ_JAATJL010000001.1"/>
</dbReference>
<comment type="caution">
    <text evidence="1">The sequence shown here is derived from an EMBL/GenBank/DDBJ whole genome shotgun (WGS) entry which is preliminary data.</text>
</comment>
<evidence type="ECO:0000313" key="2">
    <source>
        <dbReference type="Proteomes" id="UP000547458"/>
    </source>
</evidence>
<evidence type="ECO:0000313" key="1">
    <source>
        <dbReference type="EMBL" id="NJC22654.1"/>
    </source>
</evidence>
<accession>A0A846RQI0</accession>
<gene>
    <name evidence="1" type="ORF">BJ994_001730</name>
</gene>
<keyword evidence="1" id="KW-0808">Transferase</keyword>
<sequence length="179" mass="19287">MTTWGTLSRTDPIGHRLADTQPIHLVRSTVHDACARPVDFSALGLLGVLEQLVSRTYGMTFVMECPQARGAVDRSTAILLYRSARTLLDGVLRKETAAQISVKIECDDDWLRLLVRADASTSDLDVELHAVIGVVAPQSLIQAVYSANGYVQQSVGGFGIEVLVALPLALAAEESRDAV</sequence>
<organism evidence="1 2">
    <name type="scientific">Arthrobacter pigmenti</name>
    <dbReference type="NCBI Taxonomy" id="271432"/>
    <lineage>
        <taxon>Bacteria</taxon>
        <taxon>Bacillati</taxon>
        <taxon>Actinomycetota</taxon>
        <taxon>Actinomycetes</taxon>
        <taxon>Micrococcales</taxon>
        <taxon>Micrococcaceae</taxon>
        <taxon>Arthrobacter</taxon>
    </lineage>
</organism>